<dbReference type="SUPFAM" id="SSF53807">
    <property type="entry name" value="Helical backbone' metal receptor"/>
    <property type="match status" value="1"/>
</dbReference>
<dbReference type="Proteomes" id="UP000234956">
    <property type="component" value="Unassembled WGS sequence"/>
</dbReference>
<comment type="caution">
    <text evidence="9">The sequence shown here is derived from an EMBL/GenBank/DDBJ whole genome shotgun (WGS) entry which is preliminary data.</text>
</comment>
<evidence type="ECO:0008006" key="11">
    <source>
        <dbReference type="Google" id="ProtNLM"/>
    </source>
</evidence>
<evidence type="ECO:0000256" key="1">
    <source>
        <dbReference type="ARBA" id="ARBA00004193"/>
    </source>
</evidence>
<dbReference type="PANTHER" id="PTHR30532">
    <property type="entry name" value="IRON III DICITRATE-BINDING PERIPLASMIC PROTEIN"/>
    <property type="match status" value="1"/>
</dbReference>
<gene>
    <name evidence="9" type="ORF">CRI88_21630</name>
</gene>
<protein>
    <recommendedName>
        <fullName evidence="11">AraC family transcriptional regulator</fullName>
    </recommendedName>
</protein>
<dbReference type="PROSITE" id="PS50983">
    <property type="entry name" value="FE_B12_PBP"/>
    <property type="match status" value="1"/>
</dbReference>
<accession>A0A2I0UUX2</accession>
<dbReference type="InterPro" id="IPR018060">
    <property type="entry name" value="HTH_AraC"/>
</dbReference>
<proteinExistence type="inferred from homology"/>
<organism evidence="9 10">
    <name type="scientific">Lysinibacillus fusiformis</name>
    <dbReference type="NCBI Taxonomy" id="28031"/>
    <lineage>
        <taxon>Bacteria</taxon>
        <taxon>Bacillati</taxon>
        <taxon>Bacillota</taxon>
        <taxon>Bacilli</taxon>
        <taxon>Bacillales</taxon>
        <taxon>Bacillaceae</taxon>
        <taxon>Lysinibacillus</taxon>
    </lineage>
</organism>
<dbReference type="GO" id="GO:0003700">
    <property type="term" value="F:DNA-binding transcription factor activity"/>
    <property type="evidence" value="ECO:0007669"/>
    <property type="project" value="InterPro"/>
</dbReference>
<reference evidence="9 10" key="1">
    <citation type="submission" date="2017-10" db="EMBL/GenBank/DDBJ databases">
        <title>Draft genome of Lysinibacillus fusiformis strain Juneja, a laboratory-derived pathogen of Drosophila melanogaster.</title>
        <authorList>
            <person name="Smith B.R."/>
            <person name="Unckless R.L."/>
        </authorList>
    </citation>
    <scope>NUCLEOTIDE SEQUENCE [LARGE SCALE GENOMIC DNA]</scope>
    <source>
        <strain evidence="9 10">Juneja</strain>
    </source>
</reference>
<keyword evidence="4" id="KW-0732">Signal</keyword>
<dbReference type="GO" id="GO:1901678">
    <property type="term" value="P:iron coordination entity transport"/>
    <property type="evidence" value="ECO:0007669"/>
    <property type="project" value="UniProtKB-ARBA"/>
</dbReference>
<name>A0A2I0UUX2_9BACI</name>
<comment type="subcellular location">
    <subcellularLocation>
        <location evidence="1">Cell membrane</location>
        <topology evidence="1">Lipid-anchor</topology>
    </subcellularLocation>
</comment>
<evidence type="ECO:0000256" key="2">
    <source>
        <dbReference type="ARBA" id="ARBA00008814"/>
    </source>
</evidence>
<feature type="domain" description="Fe/B12 periplasmic-binding" evidence="8">
    <location>
        <begin position="265"/>
        <end position="529"/>
    </location>
</feature>
<evidence type="ECO:0000256" key="6">
    <source>
        <dbReference type="ARBA" id="ARBA00023163"/>
    </source>
</evidence>
<dbReference type="InterPro" id="IPR009057">
    <property type="entry name" value="Homeodomain-like_sf"/>
</dbReference>
<dbReference type="Pfam" id="PF12833">
    <property type="entry name" value="HTH_18"/>
    <property type="match status" value="1"/>
</dbReference>
<dbReference type="PROSITE" id="PS01124">
    <property type="entry name" value="HTH_ARAC_FAMILY_2"/>
    <property type="match status" value="1"/>
</dbReference>
<dbReference type="PANTHER" id="PTHR30532:SF1">
    <property type="entry name" value="IRON(3+)-HYDROXAMATE-BINDING PROTEIN FHUD"/>
    <property type="match status" value="1"/>
</dbReference>
<evidence type="ECO:0000313" key="10">
    <source>
        <dbReference type="Proteomes" id="UP000234956"/>
    </source>
</evidence>
<dbReference type="AlphaFoldDB" id="A0A2I0UUX2"/>
<dbReference type="GO" id="GO:0030288">
    <property type="term" value="C:outer membrane-bounded periplasmic space"/>
    <property type="evidence" value="ECO:0007669"/>
    <property type="project" value="TreeGrafter"/>
</dbReference>
<dbReference type="RefSeq" id="WP_058845224.1">
    <property type="nucleotide sequence ID" value="NZ_PDFK01000012.1"/>
</dbReference>
<dbReference type="GO" id="GO:0043565">
    <property type="term" value="F:sequence-specific DNA binding"/>
    <property type="evidence" value="ECO:0007669"/>
    <property type="project" value="InterPro"/>
</dbReference>
<dbReference type="InterPro" id="IPR002491">
    <property type="entry name" value="ABC_transptr_periplasmic_BD"/>
</dbReference>
<evidence type="ECO:0000259" key="8">
    <source>
        <dbReference type="PROSITE" id="PS50983"/>
    </source>
</evidence>
<keyword evidence="3" id="KW-0813">Transport</keyword>
<evidence type="ECO:0000313" key="9">
    <source>
        <dbReference type="EMBL" id="PKU49831.1"/>
    </source>
</evidence>
<evidence type="ECO:0000256" key="4">
    <source>
        <dbReference type="ARBA" id="ARBA00022729"/>
    </source>
</evidence>
<dbReference type="SMART" id="SM00342">
    <property type="entry name" value="HTH_ARAC"/>
    <property type="match status" value="1"/>
</dbReference>
<evidence type="ECO:0000259" key="7">
    <source>
        <dbReference type="PROSITE" id="PS01124"/>
    </source>
</evidence>
<keyword evidence="5" id="KW-0805">Transcription regulation</keyword>
<feature type="domain" description="HTH araC/xylS-type" evidence="7">
    <location>
        <begin position="162"/>
        <end position="260"/>
    </location>
</feature>
<dbReference type="Gene3D" id="3.40.50.1980">
    <property type="entry name" value="Nitrogenase molybdenum iron protein domain"/>
    <property type="match status" value="2"/>
</dbReference>
<dbReference type="EMBL" id="PDFK01000012">
    <property type="protein sequence ID" value="PKU49831.1"/>
    <property type="molecule type" value="Genomic_DNA"/>
</dbReference>
<dbReference type="Pfam" id="PF01497">
    <property type="entry name" value="Peripla_BP_2"/>
    <property type="match status" value="1"/>
</dbReference>
<keyword evidence="6" id="KW-0804">Transcription</keyword>
<dbReference type="SUPFAM" id="SSF46689">
    <property type="entry name" value="Homeodomain-like"/>
    <property type="match status" value="2"/>
</dbReference>
<sequence length="534" mass="61512">MLDSNPNWLAHCTEIKDLAKSLFQKSTIHLESAALLLITDGQTTLSINGHKEHIVFGHLIALESDAVIQLTNTNRLDFSGYLISFALYDTAMKLTRKWSINTMNGYYIQRVPETIIADIRMSLAKNIDPLHNTIKQFILYSLLKELQQEQSTDEYTLEERMEQTVIYMQKKYNQTMTRDELAAIAGYSPWYYSRKFIELYDKTPIAYLISYRIYRAQEMLLTTDDLSQNVAKKVGFDDVQHFSRQFKRIVGRPPKKFKKTVGEYRVCFLSPAHAEIAIALGVIPNCVTVTSSLTPKYQKNLFHEVGTTILEMPQYVIQQDIIVQQQPDLIIGVDLTEETKQHFQTIAPVITGLPYDLNSSIRYFGELFNKENEATQIIHELTTHVDVLKNKIQHHLVKNATVLYLRVEELGYRYVGESSSDSATLLYQELGLKMPESLRTNKNSFNICSLQQLVVANPTYLFIEKRIMDYYTADLSLATLQKSEQWKNLDAVKNKRVFYVDTGLWINNCSVFGKRKIMQQIEQSILDGVCPKTQ</sequence>
<dbReference type="Gene3D" id="1.10.10.60">
    <property type="entry name" value="Homeodomain-like"/>
    <property type="match status" value="2"/>
</dbReference>
<evidence type="ECO:0000256" key="5">
    <source>
        <dbReference type="ARBA" id="ARBA00023015"/>
    </source>
</evidence>
<evidence type="ECO:0000256" key="3">
    <source>
        <dbReference type="ARBA" id="ARBA00022448"/>
    </source>
</evidence>
<comment type="similarity">
    <text evidence="2">Belongs to the bacterial solute-binding protein 8 family.</text>
</comment>
<dbReference type="GO" id="GO:0005886">
    <property type="term" value="C:plasma membrane"/>
    <property type="evidence" value="ECO:0007669"/>
    <property type="project" value="UniProtKB-SubCell"/>
</dbReference>
<dbReference type="InterPro" id="IPR051313">
    <property type="entry name" value="Bact_iron-sidero_bind"/>
</dbReference>